<dbReference type="Proteomes" id="UP001189429">
    <property type="component" value="Unassembled WGS sequence"/>
</dbReference>
<evidence type="ECO:0000256" key="1">
    <source>
        <dbReference type="ARBA" id="ARBA00022527"/>
    </source>
</evidence>
<accession>A0ABN9S449</accession>
<gene>
    <name evidence="9" type="ORF">PCOR1329_LOCUS25754</name>
</gene>
<feature type="compositionally biased region" description="Polar residues" evidence="7">
    <location>
        <begin position="1375"/>
        <end position="1385"/>
    </location>
</feature>
<dbReference type="PROSITE" id="PS50011">
    <property type="entry name" value="PROTEIN_KINASE_DOM"/>
    <property type="match status" value="1"/>
</dbReference>
<dbReference type="Gene3D" id="3.80.10.10">
    <property type="entry name" value="Ribonuclease Inhibitor"/>
    <property type="match status" value="1"/>
</dbReference>
<feature type="compositionally biased region" description="Low complexity" evidence="7">
    <location>
        <begin position="869"/>
        <end position="880"/>
    </location>
</feature>
<keyword evidence="3" id="KW-0547">Nucleotide-binding</keyword>
<dbReference type="InterPro" id="IPR000048">
    <property type="entry name" value="IQ_motif_EF-hand-BS"/>
</dbReference>
<feature type="region of interest" description="Disordered" evidence="7">
    <location>
        <begin position="2007"/>
        <end position="2119"/>
    </location>
</feature>
<keyword evidence="4" id="KW-0418">Kinase</keyword>
<keyword evidence="6" id="KW-0175">Coiled coil</keyword>
<feature type="region of interest" description="Disordered" evidence="7">
    <location>
        <begin position="1887"/>
        <end position="1963"/>
    </location>
</feature>
<feature type="coiled-coil region" evidence="6">
    <location>
        <begin position="261"/>
        <end position="288"/>
    </location>
</feature>
<protein>
    <recommendedName>
        <fullName evidence="8">Protein kinase domain-containing protein</fullName>
    </recommendedName>
</protein>
<organism evidence="9 10">
    <name type="scientific">Prorocentrum cordatum</name>
    <dbReference type="NCBI Taxonomy" id="2364126"/>
    <lineage>
        <taxon>Eukaryota</taxon>
        <taxon>Sar</taxon>
        <taxon>Alveolata</taxon>
        <taxon>Dinophyceae</taxon>
        <taxon>Prorocentrales</taxon>
        <taxon>Prorocentraceae</taxon>
        <taxon>Prorocentrum</taxon>
    </lineage>
</organism>
<feature type="compositionally biased region" description="Low complexity" evidence="7">
    <location>
        <begin position="1911"/>
        <end position="1931"/>
    </location>
</feature>
<name>A0ABN9S449_9DINO</name>
<comment type="caution">
    <text evidence="9">The sequence shown here is derived from an EMBL/GenBank/DDBJ whole genome shotgun (WGS) entry which is preliminary data.</text>
</comment>
<dbReference type="Pfam" id="PF00069">
    <property type="entry name" value="Pkinase"/>
    <property type="match status" value="1"/>
</dbReference>
<evidence type="ECO:0000256" key="5">
    <source>
        <dbReference type="ARBA" id="ARBA00022840"/>
    </source>
</evidence>
<sequence>MEAAPPEPGVDWKAAGAAALAQDATRAAVAAVRVQAASAGPGAGRRGTGRFRDAGGAAGAAEGAPPGRQRPADGAPAECEEGARALDLSSAHSAALAEGWSYDRLAVLRLAGTRLGAGQLEAVLTQGWRLRKLDVSYCGLAELPSAELWAGMRYLSSLMLHRNKLGNWEEVRRAASPPRLEWLALFENPIASNGGFRRFVLELAPWLLAVDFWAVTDDERALPGQGPREPPSAAHAAGRRFSARCDQSVLSQFRPKLPDSAEEPAELLKQAADELEELRERSRRCSAALALQGAWKVLRTRQMLERRADLRNKVAVRIQCFARRWIWKRRTTNYLKAYLGEIDQLDLMLSAREMLELRARRRIEMMVREWVQRRKRHSRLREAATLLCRRARGFLARKKVLGQLADFKNHPSIVFPERCAWEFLALLNVARQECTPPLPPLPHDHVFEPSSLVGIRVPEVAELPPRCSIITRLLAMQDHWVVRLCHSGRYPEHVWDGPFHRLVNQSGPPRFLRALAHVRRRLAHVDNRSRRAFKASCLPGGHPLGPDPAGKGAAAGRELRRGLQDFRDVYAVGARLGQGALGMAFECTAKQPGADPRACVVKLVEHAAAWWGHRKAVPQRVQWQLLGDELEVLGSLFHPNIVKPISVFVDTHFVYTVVPRCSGSVAGALSAKMRFGKRGLPAYVVGEMASQMLCSVAFLHSREVAHLNVKAENYLIDEADVDGLVGRAFKVLLSDLTTARHLPAGVFLRDPSASPQYRAPEIEERVYAHEVDVWAVGVVVWLALATRLPFERAPRADEVELPRQGLSDDQFDLLRGLLAGRPAERTSAEEAGKHRWLQTSCERHRAQIGDADPEQDADVEVRAKAPGPSAGNDAARAGGDPAPPPGSAWSAAEAAQWHDAREVKLRGLHGRFTLGEKVSLPLADALERAGAPSAPRGLASARAATFQWWSEARCFEKALLLSDTEPGSLDDRAFDPTEASAAFHFWPTTAERLERLLGGDLGAARASAPKRVSLSAEALARLHGELQSHECRLRLCDGRFARLEDMVMLRLQAPSGAYLVGTSTVNGREEHRLPSVRCRAMGSGLDGLLLDLWRLVVGELRVSRRAVHVHLADWQQDITVSLGASRDYPGLDCLRRHHFFNATVRRLGSGRLADLGLPHEAAFQHRGVDGAPDTTWEWWDLPRCRAAGLPVDPQAQLRPELSGFSRVPRRGWSKESFLLMLQRCGVDTRASGAPGGALSAARLLEEVTRGDTALYEKPGLPGGAGELRRPVEILTVEVRNPAGHFLAGARPRRSGALPERSCSFAETRLLPFEDKIWAVRRMLRELDVKFATAHVRFSRTRSSLEEDPCYPGIVTVELRQTVHVQMEAPVASDCGSGTSWTSSERWSGRMPPSGGPPPPLAEPSLQLLDLLHGPEAEWPEEARAPGSCLRRFMLEARRLGSRPVRPAVAEGSAGDDAVVGVPSHRDATWLSQRLLSYRCESQELAEGLVTLLQQFAGTGGAAPLVEPVPFLAGRAAPRAAASTSIQAAWRAHRRRAALSCGLCAAQALRRAAVCIQQAWRWSLLRRRFHLLEGALRYVGAVKSAVLYMEERIFLALNLINSVNRYSPMVRERSLAWGYSKGTDGPALVREDLRGLGRPAPTPAARQEHRARARRREGGLPAWLWGAAGDPEVLGPDDASLEGVRGVHDLLTRGMPGCLRQAEPTESYIVTATMPSMQLAARAGGAGAHGALGVLAGGGGTLRFVELKFRSREHARRQALMLWFCTFSAPLRAAVPLVPRSELQSTRLCEAVVRLWDAYGLAWPSGDRAAAFEVRKRYVRDHELLHAAPFCGREPWHALAGREPTPREGARRAPGEEAEAAAARLAAEPFAAARGARAAPAAAAGRAAAARPGSSAPLPPIAGPAARREPRPLSARGARAPARAEGPLPRALGSARGPLSARRAAHRGAQGHSKTLAPLAAAPRRPAANSTAAAGAVGYPGVMTLEGNDGEKLMGELVMPTDGGSSFYAAPAAPREETTADNDGGAAQEEKKKKKKAGGWSALTNQGPKYAGRSRAPAAAEEDGYAEEQEAAAVPAPAKGKGKGKEKKKEEKVYPEGPHIRVDPEKGAGVELTPTCWGMR</sequence>
<dbReference type="Gene3D" id="3.30.200.20">
    <property type="entry name" value="Phosphorylase Kinase, domain 1"/>
    <property type="match status" value="1"/>
</dbReference>
<dbReference type="EMBL" id="CAUYUJ010009036">
    <property type="protein sequence ID" value="CAK0825694.1"/>
    <property type="molecule type" value="Genomic_DNA"/>
</dbReference>
<feature type="non-terminal residue" evidence="9">
    <location>
        <position position="2119"/>
    </location>
</feature>
<feature type="domain" description="Protein kinase" evidence="8">
    <location>
        <begin position="570"/>
        <end position="837"/>
    </location>
</feature>
<evidence type="ECO:0000256" key="6">
    <source>
        <dbReference type="SAM" id="Coils"/>
    </source>
</evidence>
<feature type="compositionally biased region" description="Low complexity" evidence="7">
    <location>
        <begin position="1946"/>
        <end position="1963"/>
    </location>
</feature>
<keyword evidence="5" id="KW-0067">ATP-binding</keyword>
<dbReference type="Gene3D" id="1.10.510.10">
    <property type="entry name" value="Transferase(Phosphotransferase) domain 1"/>
    <property type="match status" value="1"/>
</dbReference>
<dbReference type="InterPro" id="IPR011009">
    <property type="entry name" value="Kinase-like_dom_sf"/>
</dbReference>
<evidence type="ECO:0000256" key="7">
    <source>
        <dbReference type="SAM" id="MobiDB-lite"/>
    </source>
</evidence>
<keyword evidence="10" id="KW-1185">Reference proteome</keyword>
<proteinExistence type="predicted"/>
<feature type="compositionally biased region" description="Low complexity" evidence="7">
    <location>
        <begin position="59"/>
        <end position="69"/>
    </location>
</feature>
<keyword evidence="1" id="KW-0723">Serine/threonine-protein kinase</keyword>
<feature type="compositionally biased region" description="Acidic residues" evidence="7">
    <location>
        <begin position="2059"/>
        <end position="2069"/>
    </location>
</feature>
<dbReference type="InterPro" id="IPR032675">
    <property type="entry name" value="LRR_dom_sf"/>
</dbReference>
<evidence type="ECO:0000256" key="4">
    <source>
        <dbReference type="ARBA" id="ARBA00022777"/>
    </source>
</evidence>
<dbReference type="InterPro" id="IPR050205">
    <property type="entry name" value="CDPK_Ser/Thr_kinases"/>
</dbReference>
<evidence type="ECO:0000256" key="2">
    <source>
        <dbReference type="ARBA" id="ARBA00022679"/>
    </source>
</evidence>
<feature type="region of interest" description="Disordered" evidence="7">
    <location>
        <begin position="1371"/>
        <end position="1399"/>
    </location>
</feature>
<dbReference type="InterPro" id="IPR000719">
    <property type="entry name" value="Prot_kinase_dom"/>
</dbReference>
<dbReference type="SMART" id="SM00015">
    <property type="entry name" value="IQ"/>
    <property type="match status" value="4"/>
</dbReference>
<evidence type="ECO:0000313" key="9">
    <source>
        <dbReference type="EMBL" id="CAK0825694.1"/>
    </source>
</evidence>
<feature type="region of interest" description="Disordered" evidence="7">
    <location>
        <begin position="36"/>
        <end position="76"/>
    </location>
</feature>
<evidence type="ECO:0000313" key="10">
    <source>
        <dbReference type="Proteomes" id="UP001189429"/>
    </source>
</evidence>
<keyword evidence="2" id="KW-0808">Transferase</keyword>
<dbReference type="SUPFAM" id="SSF56112">
    <property type="entry name" value="Protein kinase-like (PK-like)"/>
    <property type="match status" value="1"/>
</dbReference>
<dbReference type="PROSITE" id="PS50096">
    <property type="entry name" value="IQ"/>
    <property type="match status" value="2"/>
</dbReference>
<feature type="compositionally biased region" description="Basic and acidic residues" evidence="7">
    <location>
        <begin position="1843"/>
        <end position="1854"/>
    </location>
</feature>
<evidence type="ECO:0000256" key="3">
    <source>
        <dbReference type="ARBA" id="ARBA00022741"/>
    </source>
</evidence>
<feature type="region of interest" description="Disordered" evidence="7">
    <location>
        <begin position="864"/>
        <end position="889"/>
    </location>
</feature>
<feature type="region of interest" description="Disordered" evidence="7">
    <location>
        <begin position="1836"/>
        <end position="1856"/>
    </location>
</feature>
<feature type="compositionally biased region" description="Basic and acidic residues" evidence="7">
    <location>
        <begin position="2086"/>
        <end position="2107"/>
    </location>
</feature>
<dbReference type="PANTHER" id="PTHR24349">
    <property type="entry name" value="SERINE/THREONINE-PROTEIN KINASE"/>
    <property type="match status" value="1"/>
</dbReference>
<dbReference type="SUPFAM" id="SSF52058">
    <property type="entry name" value="L domain-like"/>
    <property type="match status" value="1"/>
</dbReference>
<reference evidence="9" key="1">
    <citation type="submission" date="2023-10" db="EMBL/GenBank/DDBJ databases">
        <authorList>
            <person name="Chen Y."/>
            <person name="Shah S."/>
            <person name="Dougan E. K."/>
            <person name="Thang M."/>
            <person name="Chan C."/>
        </authorList>
    </citation>
    <scope>NUCLEOTIDE SEQUENCE [LARGE SCALE GENOMIC DNA]</scope>
</reference>
<evidence type="ECO:0000259" key="8">
    <source>
        <dbReference type="PROSITE" id="PS50011"/>
    </source>
</evidence>